<proteinExistence type="inferred from homology"/>
<reference evidence="3" key="1">
    <citation type="submission" date="2021-01" db="EMBL/GenBank/DDBJ databases">
        <authorList>
            <person name="Corre E."/>
            <person name="Pelletier E."/>
            <person name="Niang G."/>
            <person name="Scheremetjew M."/>
            <person name="Finn R."/>
            <person name="Kale V."/>
            <person name="Holt S."/>
            <person name="Cochrane G."/>
            <person name="Meng A."/>
            <person name="Brown T."/>
            <person name="Cohen L."/>
        </authorList>
    </citation>
    <scope>NUCLEOTIDE SEQUENCE</scope>
    <source>
        <strain evidence="3">CCMP281</strain>
    </source>
</reference>
<evidence type="ECO:0000313" key="3">
    <source>
        <dbReference type="EMBL" id="CAE0100405.1"/>
    </source>
</evidence>
<gene>
    <name evidence="3" type="ORF">HERI1096_LOCUS2109</name>
</gene>
<accession>A0A7S3AGC2</accession>
<dbReference type="GO" id="GO:0006623">
    <property type="term" value="P:protein targeting to vacuole"/>
    <property type="evidence" value="ECO:0007669"/>
    <property type="project" value="TreeGrafter"/>
</dbReference>
<evidence type="ECO:0000256" key="1">
    <source>
        <dbReference type="ARBA" id="ARBA00006545"/>
    </source>
</evidence>
<protein>
    <recommendedName>
        <fullName evidence="4">Vacuolar protein sorting-associated protein 13 DH-like domain-containing protein</fullName>
    </recommendedName>
</protein>
<evidence type="ECO:0008006" key="4">
    <source>
        <dbReference type="Google" id="ProtNLM"/>
    </source>
</evidence>
<dbReference type="GO" id="GO:0045053">
    <property type="term" value="P:protein retention in Golgi apparatus"/>
    <property type="evidence" value="ECO:0007669"/>
    <property type="project" value="TreeGrafter"/>
</dbReference>
<name>A0A7S3AGC2_9EUKA</name>
<feature type="region of interest" description="Disordered" evidence="2">
    <location>
        <begin position="1"/>
        <end position="21"/>
    </location>
</feature>
<dbReference type="AlphaFoldDB" id="A0A7S3AGC2"/>
<organism evidence="3">
    <name type="scientific">Haptolina ericina</name>
    <dbReference type="NCBI Taxonomy" id="156174"/>
    <lineage>
        <taxon>Eukaryota</taxon>
        <taxon>Haptista</taxon>
        <taxon>Haptophyta</taxon>
        <taxon>Prymnesiophyceae</taxon>
        <taxon>Prymnesiales</taxon>
        <taxon>Prymnesiaceae</taxon>
        <taxon>Haptolina</taxon>
    </lineage>
</organism>
<dbReference type="PANTHER" id="PTHR16166">
    <property type="entry name" value="VACUOLAR PROTEIN SORTING-ASSOCIATED PROTEIN VPS13"/>
    <property type="match status" value="1"/>
</dbReference>
<evidence type="ECO:0000256" key="2">
    <source>
        <dbReference type="SAM" id="MobiDB-lite"/>
    </source>
</evidence>
<dbReference type="PANTHER" id="PTHR16166:SF93">
    <property type="entry name" value="INTERMEMBRANE LIPID TRANSFER PROTEIN VPS13"/>
    <property type="match status" value="1"/>
</dbReference>
<dbReference type="InterPro" id="IPR026847">
    <property type="entry name" value="VPS13"/>
</dbReference>
<sequence>MPVALSVEPPTPDDEPGDDGPSQACLHIALTHNLRWSSSTFVYLDHVDVLLHTLQLQLEQNLVARLTRFFHTLSGVDAGTPEGEYHEKGESLGGRSCHIRVDDPNMATDPPTESPLELYFRELRLHPVSVKCTVQMEALCSPAELQPYHPTNSLAGLARRLVSLNNSHLQLSALLLSDTLFQSLDTFVERVSWHYTIQVLQGVYKLIGSLDLIGNPMTLFADVSGGVEAFFYEPRRGLVKSPDALSGLAQGVALGTRSLAGGVFGGTAGAFLGVASALTRNVGQAADALVMDDTYHYKQKLTQQTQVKSTKRGVLVGVEALGAGFREGAKGVLLKPLQGAMDQGAKGFVKGVGHGLLGAVAQPLSGVATLASKTTEGMASDARRVMVVGNRAIEWTQIRIRQPRSMGPNAVLLCYPSVPTQVMTATIRWCPPTLHEKVN</sequence>
<dbReference type="EMBL" id="HBHX01003791">
    <property type="protein sequence ID" value="CAE0100405.1"/>
    <property type="molecule type" value="Transcribed_RNA"/>
</dbReference>
<comment type="similarity">
    <text evidence="1">Belongs to the VPS13 family.</text>
</comment>